<reference evidence="2 3" key="1">
    <citation type="submission" date="2016-10" db="EMBL/GenBank/DDBJ databases">
        <authorList>
            <person name="de Groot N.N."/>
        </authorList>
    </citation>
    <scope>NUCLEOTIDE SEQUENCE [LARGE SCALE GENOMIC DNA]</scope>
    <source>
        <strain evidence="2 3">A-4</strain>
    </source>
</reference>
<dbReference type="STRING" id="439219.SAMN02910293_01640"/>
<organism evidence="2 3">
    <name type="scientific">Streptococcus henryi</name>
    <dbReference type="NCBI Taxonomy" id="439219"/>
    <lineage>
        <taxon>Bacteria</taxon>
        <taxon>Bacillati</taxon>
        <taxon>Bacillota</taxon>
        <taxon>Bacilli</taxon>
        <taxon>Lactobacillales</taxon>
        <taxon>Streptococcaceae</taxon>
        <taxon>Streptococcus</taxon>
    </lineage>
</organism>
<keyword evidence="1" id="KW-1133">Transmembrane helix</keyword>
<feature type="transmembrane region" description="Helical" evidence="1">
    <location>
        <begin position="26"/>
        <end position="44"/>
    </location>
</feature>
<dbReference type="EMBL" id="FMXP01000023">
    <property type="protein sequence ID" value="SDB33162.1"/>
    <property type="molecule type" value="Genomic_DNA"/>
</dbReference>
<evidence type="ECO:0000313" key="3">
    <source>
        <dbReference type="Proteomes" id="UP000182508"/>
    </source>
</evidence>
<keyword evidence="3" id="KW-1185">Reference proteome</keyword>
<keyword evidence="1" id="KW-0472">Membrane</keyword>
<dbReference type="RefSeq" id="WP_176752536.1">
    <property type="nucleotide sequence ID" value="NZ_FMXP01000023.1"/>
</dbReference>
<keyword evidence="1" id="KW-0812">Transmembrane</keyword>
<dbReference type="Proteomes" id="UP000182508">
    <property type="component" value="Unassembled WGS sequence"/>
</dbReference>
<protein>
    <submittedName>
        <fullName evidence="2">Uncharacterized protein</fullName>
    </submittedName>
</protein>
<name>A0A1G6CK89_9STRE</name>
<sequence length="49" mass="5509">MRLTIAARDKKANQDFHYDLEISDKQVILTTLAICGTILACVALKRFKA</sequence>
<evidence type="ECO:0000256" key="1">
    <source>
        <dbReference type="SAM" id="Phobius"/>
    </source>
</evidence>
<gene>
    <name evidence="2" type="ORF">SAMN02910293_01640</name>
</gene>
<dbReference type="AlphaFoldDB" id="A0A1G6CK89"/>
<evidence type="ECO:0000313" key="2">
    <source>
        <dbReference type="EMBL" id="SDB33162.1"/>
    </source>
</evidence>
<proteinExistence type="predicted"/>
<accession>A0A1G6CK89</accession>